<accession>A0AAD5VU86</accession>
<dbReference type="InterPro" id="IPR019368">
    <property type="entry name" value="Ribosomal_mS29"/>
</dbReference>
<keyword evidence="4" id="KW-0689">Ribosomal protein</keyword>
<keyword evidence="10" id="KW-1185">Reference proteome</keyword>
<evidence type="ECO:0000256" key="6">
    <source>
        <dbReference type="ARBA" id="ARBA00023274"/>
    </source>
</evidence>
<keyword evidence="5" id="KW-0496">Mitochondrion</keyword>
<dbReference type="PANTHER" id="PTHR12810">
    <property type="entry name" value="MITOCHONDRIAL 28S RIBOSOMAL PROTEIN S29"/>
    <property type="match status" value="1"/>
</dbReference>
<evidence type="ECO:0000256" key="4">
    <source>
        <dbReference type="ARBA" id="ARBA00022980"/>
    </source>
</evidence>
<evidence type="ECO:0000313" key="9">
    <source>
        <dbReference type="EMBL" id="KAJ3569969.1"/>
    </source>
</evidence>
<sequence>MSLLAATTGRTLARASATSIASSSTCSSGVTVLFESRRYVSGRRRANARKDRQGATIQRDAMGKPIAAKKERVPPLFTPLSPESLSDPLFEVSTREEISYPVFSAETVKEGSIGEALEFSTTREAQEARRQTGLPKTIWKDFKILPKPISVVRNVTLQISKFLSAVQTNKMSSEDARLVFSGRIGSGKSYALLQAVEWCLANGWIVLYIPRAVNLVNSTTPYAYDLRTQTFLQPEAALQILHRARLANSKIFKQLKLGKTLNLGEGYKAAPAGMSLYEFCDVSKEEVAKAPAVLELLVEELKGQTTHPVLLAVDDFQALFNQSLYRDPHFKPIATYHLSLPRLILSHFSPPSSPSSPSGGFKFGACLGALTSSDPAFPISLELKDMLGVTDQAAQPVIEEPYIKRSQVLKGYLQGVENVEVENRLTLKEAASLFEVWMKQRALSSSAHDELFMAKYVESAGNPRDFVWKGLLRTLQA</sequence>
<evidence type="ECO:0000256" key="1">
    <source>
        <dbReference type="ARBA" id="ARBA00004173"/>
    </source>
</evidence>
<dbReference type="Pfam" id="PF10236">
    <property type="entry name" value="DAP3"/>
    <property type="match status" value="1"/>
</dbReference>
<keyword evidence="3" id="KW-0809">Transit peptide</keyword>
<dbReference type="GO" id="GO:0003735">
    <property type="term" value="F:structural constituent of ribosome"/>
    <property type="evidence" value="ECO:0007669"/>
    <property type="project" value="TreeGrafter"/>
</dbReference>
<organism evidence="9 10">
    <name type="scientific">Leucocoprinus birnbaumii</name>
    <dbReference type="NCBI Taxonomy" id="56174"/>
    <lineage>
        <taxon>Eukaryota</taxon>
        <taxon>Fungi</taxon>
        <taxon>Dikarya</taxon>
        <taxon>Basidiomycota</taxon>
        <taxon>Agaricomycotina</taxon>
        <taxon>Agaricomycetes</taxon>
        <taxon>Agaricomycetidae</taxon>
        <taxon>Agaricales</taxon>
        <taxon>Agaricineae</taxon>
        <taxon>Agaricaceae</taxon>
        <taxon>Leucocoprinus</taxon>
    </lineage>
</organism>
<dbReference type="PANTHER" id="PTHR12810:SF0">
    <property type="entry name" value="SMALL RIBOSOMAL SUBUNIT PROTEIN MS29"/>
    <property type="match status" value="1"/>
</dbReference>
<dbReference type="AlphaFoldDB" id="A0AAD5VU86"/>
<keyword evidence="6" id="KW-0687">Ribonucleoprotein</keyword>
<protein>
    <recommendedName>
        <fullName evidence="7">Small ribosomal subunit protein mS29</fullName>
    </recommendedName>
</protein>
<name>A0AAD5VU86_9AGAR</name>
<proteinExistence type="inferred from homology"/>
<dbReference type="GO" id="GO:0005763">
    <property type="term" value="C:mitochondrial small ribosomal subunit"/>
    <property type="evidence" value="ECO:0007669"/>
    <property type="project" value="TreeGrafter"/>
</dbReference>
<gene>
    <name evidence="9" type="ORF">NP233_g4701</name>
</gene>
<comment type="caution">
    <text evidence="9">The sequence shown here is derived from an EMBL/GenBank/DDBJ whole genome shotgun (WGS) entry which is preliminary data.</text>
</comment>
<evidence type="ECO:0000256" key="8">
    <source>
        <dbReference type="SAM" id="MobiDB-lite"/>
    </source>
</evidence>
<reference evidence="9" key="1">
    <citation type="submission" date="2022-07" db="EMBL/GenBank/DDBJ databases">
        <title>Genome Sequence of Leucocoprinus birnbaumii.</title>
        <authorList>
            <person name="Buettner E."/>
        </authorList>
    </citation>
    <scope>NUCLEOTIDE SEQUENCE</scope>
    <source>
        <strain evidence="9">VT141</strain>
    </source>
</reference>
<evidence type="ECO:0000256" key="3">
    <source>
        <dbReference type="ARBA" id="ARBA00022946"/>
    </source>
</evidence>
<dbReference type="EMBL" id="JANIEX010000260">
    <property type="protein sequence ID" value="KAJ3569969.1"/>
    <property type="molecule type" value="Genomic_DNA"/>
</dbReference>
<feature type="region of interest" description="Disordered" evidence="8">
    <location>
        <begin position="43"/>
        <end position="65"/>
    </location>
</feature>
<evidence type="ECO:0000256" key="7">
    <source>
        <dbReference type="ARBA" id="ARBA00035140"/>
    </source>
</evidence>
<comment type="subcellular location">
    <subcellularLocation>
        <location evidence="1">Mitochondrion</location>
    </subcellularLocation>
</comment>
<dbReference type="Proteomes" id="UP001213000">
    <property type="component" value="Unassembled WGS sequence"/>
</dbReference>
<evidence type="ECO:0000313" key="10">
    <source>
        <dbReference type="Proteomes" id="UP001213000"/>
    </source>
</evidence>
<evidence type="ECO:0000256" key="5">
    <source>
        <dbReference type="ARBA" id="ARBA00023128"/>
    </source>
</evidence>
<comment type="similarity">
    <text evidence="2">Belongs to the mitochondrion-specific ribosomal protein mS29 family.</text>
</comment>
<evidence type="ECO:0000256" key="2">
    <source>
        <dbReference type="ARBA" id="ARBA00009863"/>
    </source>
</evidence>